<dbReference type="Pfam" id="PF14244">
    <property type="entry name" value="Retrotran_gag_3"/>
    <property type="match status" value="1"/>
</dbReference>
<accession>A0AAV3QCX7</accession>
<comment type="caution">
    <text evidence="3">The sequence shown here is derived from an EMBL/GenBank/DDBJ whole genome shotgun (WGS) entry which is preliminary data.</text>
</comment>
<gene>
    <name evidence="3" type="ORF">LIER_17678</name>
</gene>
<evidence type="ECO:0000313" key="3">
    <source>
        <dbReference type="EMBL" id="GAA0161340.1"/>
    </source>
</evidence>
<feature type="compositionally biased region" description="Polar residues" evidence="1">
    <location>
        <begin position="215"/>
        <end position="243"/>
    </location>
</feature>
<name>A0AAV3QCX7_LITER</name>
<reference evidence="3 4" key="1">
    <citation type="submission" date="2024-01" db="EMBL/GenBank/DDBJ databases">
        <title>The complete chloroplast genome sequence of Lithospermum erythrorhizon: insights into the phylogenetic relationship among Boraginaceae species and the maternal lineages of purple gromwells.</title>
        <authorList>
            <person name="Okada T."/>
            <person name="Watanabe K."/>
        </authorList>
    </citation>
    <scope>NUCLEOTIDE SEQUENCE [LARGE SCALE GENOMIC DNA]</scope>
</reference>
<dbReference type="InterPro" id="IPR029472">
    <property type="entry name" value="Copia-like_N"/>
</dbReference>
<feature type="domain" description="Retrotransposon Copia-like N-terminal" evidence="2">
    <location>
        <begin position="45"/>
        <end position="81"/>
    </location>
</feature>
<dbReference type="Proteomes" id="UP001454036">
    <property type="component" value="Unassembled WGS sequence"/>
</dbReference>
<evidence type="ECO:0000256" key="1">
    <source>
        <dbReference type="SAM" id="MobiDB-lite"/>
    </source>
</evidence>
<feature type="region of interest" description="Disordered" evidence="1">
    <location>
        <begin position="211"/>
        <end position="251"/>
    </location>
</feature>
<dbReference type="PANTHER" id="PTHR47481">
    <property type="match status" value="1"/>
</dbReference>
<evidence type="ECO:0000259" key="2">
    <source>
        <dbReference type="Pfam" id="PF14244"/>
    </source>
</evidence>
<dbReference type="AlphaFoldDB" id="A0AAV3QCX7"/>
<proteinExistence type="predicted"/>
<dbReference type="PANTHER" id="PTHR47481:SF29">
    <property type="entry name" value="RETROTRANSPOSON GAG DOMAIN-CONTAINING PROTEIN"/>
    <property type="match status" value="1"/>
</dbReference>
<organism evidence="3 4">
    <name type="scientific">Lithospermum erythrorhizon</name>
    <name type="common">Purple gromwell</name>
    <name type="synonym">Lithospermum officinale var. erythrorhizon</name>
    <dbReference type="NCBI Taxonomy" id="34254"/>
    <lineage>
        <taxon>Eukaryota</taxon>
        <taxon>Viridiplantae</taxon>
        <taxon>Streptophyta</taxon>
        <taxon>Embryophyta</taxon>
        <taxon>Tracheophyta</taxon>
        <taxon>Spermatophyta</taxon>
        <taxon>Magnoliopsida</taxon>
        <taxon>eudicotyledons</taxon>
        <taxon>Gunneridae</taxon>
        <taxon>Pentapetalae</taxon>
        <taxon>asterids</taxon>
        <taxon>lamiids</taxon>
        <taxon>Boraginales</taxon>
        <taxon>Boraginaceae</taxon>
        <taxon>Boraginoideae</taxon>
        <taxon>Lithospermeae</taxon>
        <taxon>Lithospermum</taxon>
    </lineage>
</organism>
<keyword evidence="4" id="KW-1185">Reference proteome</keyword>
<protein>
    <recommendedName>
        <fullName evidence="2">Retrotransposon Copia-like N-terminal domain-containing protein</fullName>
    </recommendedName>
</protein>
<sequence>MSNPTETNATTTENVSTPQTATLDPPPTLYLSSKVPISTNAKTVVSLELTFTNYAQWKNLMIFFLRGQKVLGVVDGTLPCPTSDHPQYSTWVQCDDISLSWLTATLSTPVPETFLNHECNSSHEAWLLLQKLFLDHASATQMQLRHKFQHFKKGDLPMVDYLQQLHSIYCNHTDVGEYLFSNGSVLIYIFISEKLHQLNLNARGRGKFTKFRGSSHPSYRSHNSHPNYENSYQSRTSHNQGKNDSILDAAPVSSQPLKGSTQCQICNAFNHSALNCTNRFNHSFTSSNLHKSLAAMQFDEDVGSTWYPDSGASAHMTGNPMLLHSLTPYYGSTKVMVGNGD</sequence>
<feature type="region of interest" description="Disordered" evidence="1">
    <location>
        <begin position="1"/>
        <end position="25"/>
    </location>
</feature>
<feature type="compositionally biased region" description="Low complexity" evidence="1">
    <location>
        <begin position="1"/>
        <end position="18"/>
    </location>
</feature>
<evidence type="ECO:0000313" key="4">
    <source>
        <dbReference type="Proteomes" id="UP001454036"/>
    </source>
</evidence>
<dbReference type="EMBL" id="BAABME010004145">
    <property type="protein sequence ID" value="GAA0161340.1"/>
    <property type="molecule type" value="Genomic_DNA"/>
</dbReference>